<evidence type="ECO:0000259" key="4">
    <source>
        <dbReference type="PROSITE" id="PS01124"/>
    </source>
</evidence>
<keyword evidence="1" id="KW-0805">Transcription regulation</keyword>
<dbReference type="PROSITE" id="PS01124">
    <property type="entry name" value="HTH_ARAC_FAMILY_2"/>
    <property type="match status" value="1"/>
</dbReference>
<dbReference type="PRINTS" id="PR00032">
    <property type="entry name" value="HTHARAC"/>
</dbReference>
<dbReference type="InterPro" id="IPR009057">
    <property type="entry name" value="Homeodomain-like_sf"/>
</dbReference>
<dbReference type="GO" id="GO:0000976">
    <property type="term" value="F:transcription cis-regulatory region binding"/>
    <property type="evidence" value="ECO:0007669"/>
    <property type="project" value="TreeGrafter"/>
</dbReference>
<dbReference type="PANTHER" id="PTHR47894:SF4">
    <property type="entry name" value="HTH-TYPE TRANSCRIPTIONAL REGULATOR GADX"/>
    <property type="match status" value="1"/>
</dbReference>
<keyword evidence="2 5" id="KW-0238">DNA-binding</keyword>
<sequence>MYLAKSYSITGYQRLVTELGYNPVALMKSEGFVPAQFNGADLFVSYSKLAELLERTALECQQPLFGLLLTQHQPLEAIGPLPLFAAQAETIGEALNKVSSALYLQASGVHVRQIPVGDNTQVLMDFDISTPLGITQIKLLSLGHLCNFVAEITGLSRYNFDISISAPAPYQKDYRQSDYRQVHFDQHFCGITLSTRLLTQQNRQYASAISSSIKRHVEFLRDQFPTSLEEQVRQVASALLASGDCSLELVASSLDLHPRMLQLKLKEQDVSYSQIMREIRQTLAEDHLRRKSMSVTDLALNLGYADASVFSTKFKQWTGLSPKQWQKKVGSS</sequence>
<dbReference type="Proteomes" id="UP000186895">
    <property type="component" value="Unassembled WGS sequence"/>
</dbReference>
<dbReference type="AlphaFoldDB" id="A0A1N6NQ50"/>
<dbReference type="RefSeq" id="WP_076460510.1">
    <property type="nucleotide sequence ID" value="NZ_FTMN01000001.1"/>
</dbReference>
<keyword evidence="3" id="KW-0804">Transcription</keyword>
<dbReference type="Pfam" id="PF12625">
    <property type="entry name" value="Arabinose_bd"/>
    <property type="match status" value="1"/>
</dbReference>
<dbReference type="GO" id="GO:0005829">
    <property type="term" value="C:cytosol"/>
    <property type="evidence" value="ECO:0007669"/>
    <property type="project" value="TreeGrafter"/>
</dbReference>
<dbReference type="Gene3D" id="1.10.10.60">
    <property type="entry name" value="Homeodomain-like"/>
    <property type="match status" value="1"/>
</dbReference>
<accession>A0A1N6NQ50</accession>
<dbReference type="SMART" id="SM00342">
    <property type="entry name" value="HTH_ARAC"/>
    <property type="match status" value="1"/>
</dbReference>
<dbReference type="EMBL" id="FTMN01000001">
    <property type="protein sequence ID" value="SIP94235.1"/>
    <property type="molecule type" value="Genomic_DNA"/>
</dbReference>
<gene>
    <name evidence="5" type="ORF">SAMN05421647_101484</name>
</gene>
<evidence type="ECO:0000313" key="6">
    <source>
        <dbReference type="Proteomes" id="UP000186895"/>
    </source>
</evidence>
<name>A0A1N6NQ50_9GAMM</name>
<dbReference type="InterPro" id="IPR032687">
    <property type="entry name" value="AraC-type_N"/>
</dbReference>
<proteinExistence type="predicted"/>
<dbReference type="Pfam" id="PF12833">
    <property type="entry name" value="HTH_18"/>
    <property type="match status" value="1"/>
</dbReference>
<keyword evidence="6" id="KW-1185">Reference proteome</keyword>
<evidence type="ECO:0000256" key="3">
    <source>
        <dbReference type="ARBA" id="ARBA00023163"/>
    </source>
</evidence>
<reference evidence="5 6" key="1">
    <citation type="submission" date="2017-01" db="EMBL/GenBank/DDBJ databases">
        <authorList>
            <person name="Mah S.A."/>
            <person name="Swanson W.J."/>
            <person name="Moy G.W."/>
            <person name="Vacquier V.D."/>
        </authorList>
    </citation>
    <scope>NUCLEOTIDE SEQUENCE [LARGE SCALE GENOMIC DNA]</scope>
    <source>
        <strain evidence="5 6">DSM 7027</strain>
    </source>
</reference>
<dbReference type="InterPro" id="IPR020449">
    <property type="entry name" value="Tscrpt_reg_AraC-type_HTH"/>
</dbReference>
<dbReference type="InterPro" id="IPR018060">
    <property type="entry name" value="HTH_AraC"/>
</dbReference>
<evidence type="ECO:0000256" key="1">
    <source>
        <dbReference type="ARBA" id="ARBA00023015"/>
    </source>
</evidence>
<organism evidence="5 6">
    <name type="scientific">Marinobacterium stanieri</name>
    <dbReference type="NCBI Taxonomy" id="49186"/>
    <lineage>
        <taxon>Bacteria</taxon>
        <taxon>Pseudomonadati</taxon>
        <taxon>Pseudomonadota</taxon>
        <taxon>Gammaproteobacteria</taxon>
        <taxon>Oceanospirillales</taxon>
        <taxon>Oceanospirillaceae</taxon>
        <taxon>Marinobacterium</taxon>
    </lineage>
</organism>
<dbReference type="eggNOG" id="COG2207">
    <property type="taxonomic scope" value="Bacteria"/>
</dbReference>
<dbReference type="GO" id="GO:0003700">
    <property type="term" value="F:DNA-binding transcription factor activity"/>
    <property type="evidence" value="ECO:0007669"/>
    <property type="project" value="InterPro"/>
</dbReference>
<protein>
    <submittedName>
        <fullName evidence="5">AraC-type DNA-binding protein</fullName>
    </submittedName>
</protein>
<evidence type="ECO:0000256" key="2">
    <source>
        <dbReference type="ARBA" id="ARBA00023125"/>
    </source>
</evidence>
<feature type="domain" description="HTH araC/xylS-type" evidence="4">
    <location>
        <begin position="230"/>
        <end position="328"/>
    </location>
</feature>
<dbReference type="PANTHER" id="PTHR47894">
    <property type="entry name" value="HTH-TYPE TRANSCRIPTIONAL REGULATOR GADX"/>
    <property type="match status" value="1"/>
</dbReference>
<dbReference type="SUPFAM" id="SSF46689">
    <property type="entry name" value="Homeodomain-like"/>
    <property type="match status" value="1"/>
</dbReference>
<evidence type="ECO:0000313" key="5">
    <source>
        <dbReference type="EMBL" id="SIP94235.1"/>
    </source>
</evidence>
<dbReference type="STRING" id="49186.SAMN05421647_101484"/>